<keyword evidence="1" id="KW-0808">Transferase</keyword>
<dbReference type="EMBL" id="JACAZH010000013">
    <property type="protein sequence ID" value="KAF7351553.1"/>
    <property type="molecule type" value="Genomic_DNA"/>
</dbReference>
<name>A0A8H7CY09_9AGAR</name>
<dbReference type="InterPro" id="IPR053221">
    <property type="entry name" value="Burnettramic_acid_biosynth"/>
</dbReference>
<sequence>MEETSPDSKAVPVVPVRLDKPLVVPRVLSQPQRGTKYGKPFVRAYSPALQTYGISEEELLAFIDELNMKKRGNPIWGKGISIRLVATLAALNSACGPYSNKVGYLRKANRELFGPKGLRARVLNAKELRTYLGMAPNTDLALPMDDQRLKGVPTKEELMAGKRAPIRSAHRQIFAMKGRVAETNLAAEADVAWTMERNSGRKLARRTIRDLQVLGEIVMELQRGKMLQLRDKALAQPTESKKQKGLKSARKADWELKVANRNQWLVIEQAH</sequence>
<proteinExistence type="predicted"/>
<keyword evidence="2" id="KW-1185">Reference proteome</keyword>
<dbReference type="PANTHER" id="PTHR38887">
    <property type="entry name" value="CHROMOSOME 21, WHOLE GENOME SHOTGUN SEQUENCE"/>
    <property type="match status" value="1"/>
</dbReference>
<organism evidence="1 2">
    <name type="scientific">Mycena sanguinolenta</name>
    <dbReference type="NCBI Taxonomy" id="230812"/>
    <lineage>
        <taxon>Eukaryota</taxon>
        <taxon>Fungi</taxon>
        <taxon>Dikarya</taxon>
        <taxon>Basidiomycota</taxon>
        <taxon>Agaricomycotina</taxon>
        <taxon>Agaricomycetes</taxon>
        <taxon>Agaricomycetidae</taxon>
        <taxon>Agaricales</taxon>
        <taxon>Marasmiineae</taxon>
        <taxon>Mycenaceae</taxon>
        <taxon>Mycena</taxon>
    </lineage>
</organism>
<dbReference type="Proteomes" id="UP000623467">
    <property type="component" value="Unassembled WGS sequence"/>
</dbReference>
<dbReference type="AlphaFoldDB" id="A0A8H7CY09"/>
<keyword evidence="1" id="KW-0489">Methyltransferase</keyword>
<comment type="caution">
    <text evidence="1">The sequence shown here is derived from an EMBL/GenBank/DDBJ whole genome shotgun (WGS) entry which is preliminary data.</text>
</comment>
<accession>A0A8H7CY09</accession>
<evidence type="ECO:0000313" key="1">
    <source>
        <dbReference type="EMBL" id="KAF7351553.1"/>
    </source>
</evidence>
<dbReference type="GO" id="GO:0032259">
    <property type="term" value="P:methylation"/>
    <property type="evidence" value="ECO:0007669"/>
    <property type="project" value="UniProtKB-KW"/>
</dbReference>
<dbReference type="OrthoDB" id="3068835at2759"/>
<dbReference type="PANTHER" id="PTHR38887:SF1">
    <property type="entry name" value="RAS MODIFICATION PROTEIN ERF4"/>
    <property type="match status" value="1"/>
</dbReference>
<protein>
    <submittedName>
        <fullName evidence="1">Histone H3 K4-specific methyltransferase SET7/9 N-terminal domain-containing protein</fullName>
    </submittedName>
</protein>
<dbReference type="GO" id="GO:0008168">
    <property type="term" value="F:methyltransferase activity"/>
    <property type="evidence" value="ECO:0007669"/>
    <property type="project" value="UniProtKB-KW"/>
</dbReference>
<evidence type="ECO:0000313" key="2">
    <source>
        <dbReference type="Proteomes" id="UP000623467"/>
    </source>
</evidence>
<reference evidence="1" key="1">
    <citation type="submission" date="2020-05" db="EMBL/GenBank/DDBJ databases">
        <title>Mycena genomes resolve the evolution of fungal bioluminescence.</title>
        <authorList>
            <person name="Tsai I.J."/>
        </authorList>
    </citation>
    <scope>NUCLEOTIDE SEQUENCE</scope>
    <source>
        <strain evidence="1">160909Yilan</strain>
    </source>
</reference>
<gene>
    <name evidence="1" type="ORF">MSAN_01587800</name>
</gene>